<dbReference type="EMBL" id="MGEP01000024">
    <property type="protein sequence ID" value="OGL87267.1"/>
    <property type="molecule type" value="Genomic_DNA"/>
</dbReference>
<evidence type="ECO:0000313" key="1">
    <source>
        <dbReference type="EMBL" id="OGL87267.1"/>
    </source>
</evidence>
<gene>
    <name evidence="1" type="ORF">A3I40_02210</name>
</gene>
<reference evidence="1 2" key="1">
    <citation type="journal article" date="2016" name="Nat. Commun.">
        <title>Thousands of microbial genomes shed light on interconnected biogeochemical processes in an aquifer system.</title>
        <authorList>
            <person name="Anantharaman K."/>
            <person name="Brown C.T."/>
            <person name="Hug L.A."/>
            <person name="Sharon I."/>
            <person name="Castelle C.J."/>
            <person name="Probst A.J."/>
            <person name="Thomas B.C."/>
            <person name="Singh A."/>
            <person name="Wilkins M.J."/>
            <person name="Karaoz U."/>
            <person name="Brodie E.L."/>
            <person name="Williams K.H."/>
            <person name="Hubbard S.S."/>
            <person name="Banfield J.F."/>
        </authorList>
    </citation>
    <scope>NUCLEOTIDE SEQUENCE [LARGE SCALE GENOMIC DNA]</scope>
</reference>
<organism evidence="1 2">
    <name type="scientific">Candidatus Uhrbacteria bacterium RIFCSPLOWO2_02_FULL_48_12</name>
    <dbReference type="NCBI Taxonomy" id="1802407"/>
    <lineage>
        <taxon>Bacteria</taxon>
        <taxon>Candidatus Uhriibacteriota</taxon>
    </lineage>
</organism>
<protein>
    <submittedName>
        <fullName evidence="1">Uncharacterized protein</fullName>
    </submittedName>
</protein>
<dbReference type="Proteomes" id="UP000178723">
    <property type="component" value="Unassembled WGS sequence"/>
</dbReference>
<comment type="caution">
    <text evidence="1">The sequence shown here is derived from an EMBL/GenBank/DDBJ whole genome shotgun (WGS) entry which is preliminary data.</text>
</comment>
<sequence length="164" mass="17248">MARKWGFVIQSFEAGMFGLVLSRVEDDGTVSARAEYQDVPVLAGSRGSLVLEPNVTQPALLLDIEGDGLAEFSVSANVPPQPEAFVSVLVRAVRSLSLPRGIERSFLAKLGAAARSLDRGDRNAARGQLGAFVNEVSAQEGKALAETEKGLLTRLAEGALAVLG</sequence>
<dbReference type="AlphaFoldDB" id="A0A1F7VB84"/>
<name>A0A1F7VB84_9BACT</name>
<evidence type="ECO:0000313" key="2">
    <source>
        <dbReference type="Proteomes" id="UP000178723"/>
    </source>
</evidence>
<proteinExistence type="predicted"/>
<accession>A0A1F7VB84</accession>